<dbReference type="RefSeq" id="WP_341878141.1">
    <property type="nucleotide sequence ID" value="NZ_CP121687.1"/>
</dbReference>
<keyword evidence="2" id="KW-1185">Reference proteome</keyword>
<accession>A0ABZ2Y751</accession>
<dbReference type="Proteomes" id="UP001486565">
    <property type="component" value="Chromosome"/>
</dbReference>
<dbReference type="EMBL" id="CP121687">
    <property type="protein sequence ID" value="WZL71178.1"/>
    <property type="molecule type" value="Genomic_DNA"/>
</dbReference>
<evidence type="ECO:0000313" key="1">
    <source>
        <dbReference type="EMBL" id="WZL71178.1"/>
    </source>
</evidence>
<protein>
    <submittedName>
        <fullName evidence="1">Uncharacterized protein</fullName>
    </submittedName>
</protein>
<sequence>MERNNIVDIADVYFIFADNIYIKYLTYEKFKALLNFYALTYGKIIIPDTFFINNKYLVKFFISEEGQQYIKKGIIVPSIRNGVTNLIDVYNTFRDNDTLIPHAQDEVEVLSYLEAIELNNALKWGIEQISRHFSKNIFERLDALKINNEDKEKWSYHLHSMSDMGILTRKDIRQMTNRLVFQDKNSLEIINSYVDISYNFNIPNFFGTSAAYPEQLMNQNMFEISPQDIFFTSQISKKNFEIMTEEDYIINTSLFDIGILSNLNAEQIEHIRKMKEYKSFIKCMRKSTKKDNAERMQDSFITYIEEFDRELYRIIDWGNKELIDSAKTKLKFTNLGRETLAGDGVGFIVDAVVEGVTASFIGAKLLGKAISIITKPITDKTENQIRRLELQGKSKVKQLETKENICDTIKQFSLNSVH</sequence>
<reference evidence="1 2" key="1">
    <citation type="submission" date="2023-03" db="EMBL/GenBank/DDBJ databases">
        <title>Novel Species.</title>
        <authorList>
            <person name="Ma S."/>
        </authorList>
    </citation>
    <scope>NUCLEOTIDE SEQUENCE [LARGE SCALE GENOMIC DNA]</scope>
    <source>
        <strain evidence="1 2">LIND6LT2</strain>
    </source>
</reference>
<evidence type="ECO:0000313" key="2">
    <source>
        <dbReference type="Proteomes" id="UP001486565"/>
    </source>
</evidence>
<gene>
    <name evidence="1" type="ORF">QBE51_06575</name>
</gene>
<organism evidence="1 2">
    <name type="scientific">Defluviitalea saccharophila</name>
    <dbReference type="NCBI Taxonomy" id="879970"/>
    <lineage>
        <taxon>Bacteria</taxon>
        <taxon>Bacillati</taxon>
        <taxon>Bacillota</taxon>
        <taxon>Clostridia</taxon>
        <taxon>Lachnospirales</taxon>
        <taxon>Defluviitaleaceae</taxon>
        <taxon>Defluviitalea</taxon>
    </lineage>
</organism>
<proteinExistence type="predicted"/>
<name>A0ABZ2Y751_9FIRM</name>